<keyword evidence="1" id="KW-1133">Transmembrane helix</keyword>
<reference evidence="2 3" key="3">
    <citation type="journal article" date="2016" name="Sci. Rep.">
        <title>Genome-wide diversity and gene expression profiling of Babesia microti isolates identify polymorphic genes that mediate host-pathogen interactions.</title>
        <authorList>
            <person name="Silva J.C."/>
            <person name="Cornillot E."/>
            <person name="McCracken C."/>
            <person name="Usmani-Brown S."/>
            <person name="Dwivedi A."/>
            <person name="Ifeonu O.O."/>
            <person name="Crabtree J."/>
            <person name="Gotia H.T."/>
            <person name="Virji A.Z."/>
            <person name="Reynes C."/>
            <person name="Colinge J."/>
            <person name="Kumar V."/>
            <person name="Lawres L."/>
            <person name="Pazzi J.E."/>
            <person name="Pablo J.V."/>
            <person name="Hung C."/>
            <person name="Brancato J."/>
            <person name="Kumari P."/>
            <person name="Orvis J."/>
            <person name="Tretina K."/>
            <person name="Chibucos M."/>
            <person name="Ott S."/>
            <person name="Sadzewicz L."/>
            <person name="Sengamalay N."/>
            <person name="Shetty A.C."/>
            <person name="Su Q."/>
            <person name="Tallon L."/>
            <person name="Fraser C.M."/>
            <person name="Frutos R."/>
            <person name="Molina D.M."/>
            <person name="Krause P.J."/>
            <person name="Ben Mamoun C."/>
        </authorList>
    </citation>
    <scope>NUCLEOTIDE SEQUENCE [LARGE SCALE GENOMIC DNA]</scope>
    <source>
        <strain evidence="2 3">RI</strain>
    </source>
</reference>
<dbReference type="EMBL" id="FO082872">
    <property type="protein sequence ID" value="SJK85917.1"/>
    <property type="molecule type" value="Genomic_DNA"/>
</dbReference>
<dbReference type="AlphaFoldDB" id="A0A1R4AAB5"/>
<dbReference type="VEuPathDB" id="PiroplasmaDB:BMR1_02g01590"/>
<sequence length="113" mass="13783">MEFFDPKYKPAGNSRTKIKIALFIALYIYIRVIYIQYYYHSRGYVLDNHIYVYIQLFLSMVISLYYGALMFVPFAKIRILQKSWDSQFFRKNFATQSRNNDIFFNLQRKLKNM</sequence>
<feature type="transmembrane region" description="Helical" evidence="1">
    <location>
        <begin position="20"/>
        <end position="39"/>
    </location>
</feature>
<evidence type="ECO:0000313" key="3">
    <source>
        <dbReference type="Proteomes" id="UP000002899"/>
    </source>
</evidence>
<organism evidence="2 3">
    <name type="scientific">Babesia microti (strain RI)</name>
    <dbReference type="NCBI Taxonomy" id="1133968"/>
    <lineage>
        <taxon>Eukaryota</taxon>
        <taxon>Sar</taxon>
        <taxon>Alveolata</taxon>
        <taxon>Apicomplexa</taxon>
        <taxon>Aconoidasida</taxon>
        <taxon>Piroplasmida</taxon>
        <taxon>Babesiidae</taxon>
        <taxon>Babesia</taxon>
    </lineage>
</organism>
<protein>
    <submittedName>
        <fullName evidence="2">Uncharacterized protein</fullName>
    </submittedName>
</protein>
<keyword evidence="1" id="KW-0472">Membrane</keyword>
<dbReference type="RefSeq" id="XP_021338126.1">
    <property type="nucleotide sequence ID" value="XM_021481488.1"/>
</dbReference>
<dbReference type="KEGG" id="bmic:BMR1_02g01590"/>
<proteinExistence type="predicted"/>
<dbReference type="Proteomes" id="UP000002899">
    <property type="component" value="Chromosome II"/>
</dbReference>
<evidence type="ECO:0000313" key="2">
    <source>
        <dbReference type="EMBL" id="SJK85917.1"/>
    </source>
</evidence>
<dbReference type="GeneID" id="33043643"/>
<keyword evidence="1" id="KW-0812">Transmembrane</keyword>
<reference evidence="2 3" key="2">
    <citation type="journal article" date="2013" name="PLoS ONE">
        <title>Whole genome mapping and re-organization of the nuclear and mitochondrial genomes of Babesia microti isolates.</title>
        <authorList>
            <person name="Cornillot E."/>
            <person name="Dassouli A."/>
            <person name="Garg A."/>
            <person name="Pachikara N."/>
            <person name="Randazzo S."/>
            <person name="Depoix D."/>
            <person name="Carcy B."/>
            <person name="Delbecq S."/>
            <person name="Frutos R."/>
            <person name="Silva J.C."/>
            <person name="Sutton R."/>
            <person name="Krause P.J."/>
            <person name="Mamoun C.B."/>
        </authorList>
    </citation>
    <scope>NUCLEOTIDE SEQUENCE [LARGE SCALE GENOMIC DNA]</scope>
    <source>
        <strain evidence="2 3">RI</strain>
    </source>
</reference>
<accession>A0A1R4AAB5</accession>
<feature type="transmembrane region" description="Helical" evidence="1">
    <location>
        <begin position="51"/>
        <end position="72"/>
    </location>
</feature>
<name>A0A1R4AAB5_BABMR</name>
<evidence type="ECO:0000256" key="1">
    <source>
        <dbReference type="SAM" id="Phobius"/>
    </source>
</evidence>
<reference evidence="2 3" key="1">
    <citation type="journal article" date="2012" name="Nucleic Acids Res.">
        <title>Sequencing of the smallest Apicomplexan genome from the human pathogen Babesia microti.</title>
        <authorList>
            <person name="Cornillot E."/>
            <person name="Hadj-Kaddour K."/>
            <person name="Dassouli A."/>
            <person name="Noel B."/>
            <person name="Ranwez V."/>
            <person name="Vacherie B."/>
            <person name="Augagneur Y."/>
            <person name="Bres V."/>
            <person name="Duclos A."/>
            <person name="Randazzo S."/>
            <person name="Carcy B."/>
            <person name="Debierre-Grockiego F."/>
            <person name="Delbecq S."/>
            <person name="Moubri-Menage K."/>
            <person name="Shams-Eldin H."/>
            <person name="Usmani-Brown S."/>
            <person name="Bringaud F."/>
            <person name="Wincker P."/>
            <person name="Vivares C.P."/>
            <person name="Schwarz R.T."/>
            <person name="Schetters T.P."/>
            <person name="Krause P.J."/>
            <person name="Gorenflot A."/>
            <person name="Berry V."/>
            <person name="Barbe V."/>
            <person name="Ben Mamoun C."/>
        </authorList>
    </citation>
    <scope>NUCLEOTIDE SEQUENCE [LARGE SCALE GENOMIC DNA]</scope>
    <source>
        <strain evidence="2 3">RI</strain>
    </source>
</reference>
<keyword evidence="3" id="KW-1185">Reference proteome</keyword>